<feature type="region of interest" description="Disordered" evidence="1">
    <location>
        <begin position="21"/>
        <end position="79"/>
    </location>
</feature>
<evidence type="ECO:0000313" key="3">
    <source>
        <dbReference type="Proteomes" id="UP000468591"/>
    </source>
</evidence>
<feature type="compositionally biased region" description="Acidic residues" evidence="1">
    <location>
        <begin position="122"/>
        <end position="134"/>
    </location>
</feature>
<feature type="compositionally biased region" description="Acidic residues" evidence="1">
    <location>
        <begin position="148"/>
        <end position="159"/>
    </location>
</feature>
<feature type="compositionally biased region" description="Polar residues" evidence="1">
    <location>
        <begin position="325"/>
        <end position="340"/>
    </location>
</feature>
<evidence type="ECO:0000313" key="2">
    <source>
        <dbReference type="EMBL" id="NEK24212.1"/>
    </source>
</evidence>
<keyword evidence="3" id="KW-1185">Reference proteome</keyword>
<sequence length="408" mass="45009">MSDPVTNAEVEDVLSSIRRLVSEDKRPLQASKPEPKNDRLVLTPALRVAENDAPDDRQSELSVSESTAQDTIFDDDEDNVEDIDAFAALDEEDEDGGIDSSLDDLITDDRLLDVYPHEDVAEVDDDKEADEEARFEDLAQDYSTDPYNFDDDDDPDGEGGEILLGDVREGSNKRTAFEDRQEIESAAEAAFIGEDFEDELEKAQEKAAPLNLDQQTALHVDKPVNTEVTGEQQASSAGKTATLSAKIEALETAIGNIADTWEPDDAGESDYAGTEPETMAWEDDEPETQQTDRPQFVHATAVFAPKAQAAASKPEPETEPESQVFPENTESRSAAAPETSSTDRSENVDLGRDLSEDEQLIDEEALRDLVSDIVRQELQGALGERITRNVRKLVRREIHRALTAQDLE</sequence>
<reference evidence="2 3" key="1">
    <citation type="submission" date="2020-01" db="EMBL/GenBank/DDBJ databases">
        <title>Sulfitobacter sediminilitoris sp. nov., isolated from a tidal flat.</title>
        <authorList>
            <person name="Park S."/>
            <person name="Yoon J.-H."/>
        </authorList>
    </citation>
    <scope>NUCLEOTIDE SEQUENCE [LARGE SCALE GENOMIC DNA]</scope>
    <source>
        <strain evidence="2 3">JBTF-M27</strain>
    </source>
</reference>
<dbReference type="Proteomes" id="UP000468591">
    <property type="component" value="Unassembled WGS sequence"/>
</dbReference>
<proteinExistence type="predicted"/>
<name>A0A6P0CDH7_9RHOB</name>
<feature type="compositionally biased region" description="Basic and acidic residues" evidence="1">
    <location>
        <begin position="21"/>
        <end position="39"/>
    </location>
</feature>
<gene>
    <name evidence="2" type="ORF">GV827_17645</name>
</gene>
<dbReference type="RefSeq" id="WP_164355108.1">
    <property type="nucleotide sequence ID" value="NZ_JAABNT010000013.1"/>
</dbReference>
<accession>A0A6P0CDH7</accession>
<feature type="compositionally biased region" description="Basic and acidic residues" evidence="1">
    <location>
        <begin position="166"/>
        <end position="176"/>
    </location>
</feature>
<organism evidence="2 3">
    <name type="scientific">Sulfitobacter sediminilitoris</name>
    <dbReference type="NCBI Taxonomy" id="2698830"/>
    <lineage>
        <taxon>Bacteria</taxon>
        <taxon>Pseudomonadati</taxon>
        <taxon>Pseudomonadota</taxon>
        <taxon>Alphaproteobacteria</taxon>
        <taxon>Rhodobacterales</taxon>
        <taxon>Roseobacteraceae</taxon>
        <taxon>Sulfitobacter</taxon>
    </lineage>
</organism>
<feature type="region of interest" description="Disordered" evidence="1">
    <location>
        <begin position="256"/>
        <end position="359"/>
    </location>
</feature>
<protein>
    <submittedName>
        <fullName evidence="2">Uncharacterized protein</fullName>
    </submittedName>
</protein>
<dbReference type="EMBL" id="JAABNT010000013">
    <property type="protein sequence ID" value="NEK24212.1"/>
    <property type="molecule type" value="Genomic_DNA"/>
</dbReference>
<dbReference type="AlphaFoldDB" id="A0A6P0CDH7"/>
<feature type="compositionally biased region" description="Basic and acidic residues" evidence="1">
    <location>
        <begin position="341"/>
        <end position="354"/>
    </location>
</feature>
<feature type="region of interest" description="Disordered" evidence="1">
    <location>
        <begin position="122"/>
        <end position="176"/>
    </location>
</feature>
<feature type="compositionally biased region" description="Polar residues" evidence="1">
    <location>
        <begin position="60"/>
        <end position="69"/>
    </location>
</feature>
<comment type="caution">
    <text evidence="2">The sequence shown here is derived from an EMBL/GenBank/DDBJ whole genome shotgun (WGS) entry which is preliminary data.</text>
</comment>
<evidence type="ECO:0000256" key="1">
    <source>
        <dbReference type="SAM" id="MobiDB-lite"/>
    </source>
</evidence>